<accession>A0A0A1UGZ8</accession>
<evidence type="ECO:0000313" key="3">
    <source>
        <dbReference type="EMBL" id="ELP94338.1"/>
    </source>
</evidence>
<dbReference type="SUPFAM" id="SSF101908">
    <property type="entry name" value="Putative isomerase YbhE"/>
    <property type="match status" value="1"/>
</dbReference>
<dbReference type="InterPro" id="IPR048720">
    <property type="entry name" value="PROPPIN"/>
</dbReference>
<dbReference type="AlphaFoldDB" id="A0A0A1UGZ8"/>
<dbReference type="Proteomes" id="UP000014680">
    <property type="component" value="Unassembled WGS sequence"/>
</dbReference>
<reference evidence="3 4" key="1">
    <citation type="submission" date="2012-10" db="EMBL/GenBank/DDBJ databases">
        <authorList>
            <person name="Zafar N."/>
            <person name="Inman J."/>
            <person name="Hall N."/>
            <person name="Lorenzi H."/>
            <person name="Caler E."/>
        </authorList>
    </citation>
    <scope>NUCLEOTIDE SEQUENCE [LARGE SCALE GENOMIC DNA]</scope>
    <source>
        <strain evidence="3 4">IP1</strain>
    </source>
</reference>
<dbReference type="RefSeq" id="XP_004261109.1">
    <property type="nucleotide sequence ID" value="XM_004261061.1"/>
</dbReference>
<proteinExistence type="predicted"/>
<dbReference type="Gene3D" id="2.130.10.10">
    <property type="entry name" value="YVTN repeat-like/Quinoprotein amine dehydrogenase"/>
    <property type="match status" value="1"/>
</dbReference>
<keyword evidence="4" id="KW-1185">Reference proteome</keyword>
<gene>
    <name evidence="3" type="ORF">EIN_131870</name>
</gene>
<name>A0A0A1UGZ8_ENTIV</name>
<dbReference type="InterPro" id="IPR015943">
    <property type="entry name" value="WD40/YVTN_repeat-like_dom_sf"/>
</dbReference>
<keyword evidence="2" id="KW-0677">Repeat</keyword>
<dbReference type="KEGG" id="eiv:EIN_131870"/>
<sequence length="459" mass="51757">MILSLVLLNCLTQKMSDIQIDTATFLTRTRSTEKMFVKNVIVPTPSGNFIGFVVARSTSPFILSIFIFRSNKFEEFFTMNNYCGVLCDVAVSTSYPLKIFLLNEQHHLSCVGVDDDESKELPNRCFAVSIQPEVPGLESFKVFNNFLLFGFKQGVRLYSLEDDSCDTSTQSAVETTSDSSFTIKETIKKFRNIQHLFDCTGDVCGVDSVALDSHYLIYPTNESSVLEDVVSSSVLSMFMNYTKGYLEIFDITRKQVVCRFTASAYAPIKIVSLSPSGNFLAVADQYGKSVRVFRVHHKTEKAISLIHVVDRGNTQTNIRQLLFSREDDILVLLSQQSVRFILIDRTKTTNYSTLCDGESICKFSPATKVQRVAQLDKGETQNPSFALFGEDGYVTIVQLIINDGKIKSKSQVTEQHLVFSLINSEQRVSLLNISQTQDLDLQQAFDWFYRSSSKYAYAQ</sequence>
<organism evidence="3 4">
    <name type="scientific">Entamoeba invadens IP1</name>
    <dbReference type="NCBI Taxonomy" id="370355"/>
    <lineage>
        <taxon>Eukaryota</taxon>
        <taxon>Amoebozoa</taxon>
        <taxon>Evosea</taxon>
        <taxon>Archamoebae</taxon>
        <taxon>Mastigamoebida</taxon>
        <taxon>Entamoebidae</taxon>
        <taxon>Entamoeba</taxon>
    </lineage>
</organism>
<dbReference type="OMA" id="GAISWIM"/>
<evidence type="ECO:0000256" key="2">
    <source>
        <dbReference type="ARBA" id="ARBA00022737"/>
    </source>
</evidence>
<dbReference type="OrthoDB" id="25778at2759"/>
<evidence type="ECO:0000256" key="1">
    <source>
        <dbReference type="ARBA" id="ARBA00022574"/>
    </source>
</evidence>
<keyword evidence="1" id="KW-0853">WD repeat</keyword>
<evidence type="ECO:0000313" key="4">
    <source>
        <dbReference type="Proteomes" id="UP000014680"/>
    </source>
</evidence>
<dbReference type="EMBL" id="KB206244">
    <property type="protein sequence ID" value="ELP94338.1"/>
    <property type="molecule type" value="Genomic_DNA"/>
</dbReference>
<protein>
    <recommendedName>
        <fullName evidence="5">WD repeat domain phosphoinositide-interacting protein</fullName>
    </recommendedName>
</protein>
<evidence type="ECO:0008006" key="5">
    <source>
        <dbReference type="Google" id="ProtNLM"/>
    </source>
</evidence>
<dbReference type="PANTHER" id="PTHR11227">
    <property type="entry name" value="WD-REPEAT PROTEIN INTERACTING WITH PHOSPHOINOSIDES WIPI -RELATED"/>
    <property type="match status" value="1"/>
</dbReference>
<dbReference type="VEuPathDB" id="AmoebaDB:EIN_131870"/>
<dbReference type="GeneID" id="14893325"/>